<accession>A0A0D1MDG2</accession>
<organism evidence="1 2">
    <name type="scientific">Sphingomonas melonis</name>
    <dbReference type="NCBI Taxonomy" id="152682"/>
    <lineage>
        <taxon>Bacteria</taxon>
        <taxon>Pseudomonadati</taxon>
        <taxon>Pseudomonadota</taxon>
        <taxon>Alphaproteobacteria</taxon>
        <taxon>Sphingomonadales</taxon>
        <taxon>Sphingomonadaceae</taxon>
        <taxon>Sphingomonas</taxon>
    </lineage>
</organism>
<evidence type="ECO:0000313" key="1">
    <source>
        <dbReference type="EMBL" id="KIU25841.1"/>
    </source>
</evidence>
<comment type="caution">
    <text evidence="1">The sequence shown here is derived from an EMBL/GenBank/DDBJ whole genome shotgun (WGS) entry which is preliminary data.</text>
</comment>
<name>A0A0D1MDG2_9SPHN</name>
<protein>
    <submittedName>
        <fullName evidence="1">Uncharacterized protein</fullName>
    </submittedName>
</protein>
<dbReference type="Proteomes" id="UP000033203">
    <property type="component" value="Unassembled WGS sequence"/>
</dbReference>
<proteinExistence type="predicted"/>
<dbReference type="EMBL" id="JXTP01000099">
    <property type="protein sequence ID" value="KIU25841.1"/>
    <property type="molecule type" value="Genomic_DNA"/>
</dbReference>
<evidence type="ECO:0000313" key="2">
    <source>
        <dbReference type="Proteomes" id="UP000033203"/>
    </source>
</evidence>
<sequence length="463" mass="51450">MSAEANRIEIDAVDFQISCRRFTIRASVTNDRQLPVVDEFVLRLLAVLERVQVTRLRAWFGFSKSEIQTVLLDMGRNKYVEFDGDEVMLAPAGRELFRTAGDGGAPHIVEVTPLVETVWFDLVSRNMVPRSRTPNTDYLVRLAEQPNAREFPEAFARHAFEENFRDYAKRIRRFPEPDKVNLYSISDVEGGSYGYQLLPAGLVLDTDRMMVRTTFSELGDDAAAFQKLTVAANDAWQSAYSPEATPATAAEFERMTGRGDLASLIHSPAEAEGWIQAITMLGREEGGFTGTIGASYMASNLARLVDRIATSDHNSDELEITWLRPSGSTWGRTLRVAEALHQVRAAARNAGRSELRTVQAMPRSTHRTVRSQHRRLFERGYLLPQGHLPANLEVLLVPGIGALVNVHLRLGRHSVPVGGLVTDPKRLARMAERLAPSAVAGWDEAWRASIQNGVAVASSSRRT</sequence>
<reference evidence="1 2" key="1">
    <citation type="submission" date="2015-01" db="EMBL/GenBank/DDBJ databases">
        <title>Genome of Sphingomonas taxi strain 30a.</title>
        <authorList>
            <person name="Eevers N."/>
            <person name="Van Hamme J."/>
            <person name="Bottos E."/>
            <person name="Weyens N."/>
            <person name="Vangronsveld J."/>
        </authorList>
    </citation>
    <scope>NUCLEOTIDE SEQUENCE [LARGE SCALE GENOMIC DNA]</scope>
    <source>
        <strain evidence="1 2">30a</strain>
    </source>
</reference>
<dbReference type="AlphaFoldDB" id="A0A0D1MDG2"/>
<gene>
    <name evidence="1" type="ORF">SR41_17955</name>
</gene>
<dbReference type="PATRIC" id="fig|1549858.7.peg.3849"/>